<name>A0A8J7WAW2_9RHOB</name>
<sequence>MNVTDYPLLRDWLRVGDGGLILRTGKVDLGQRISTALVRIATEELSVPPDRIAIAPVRTGDSPDEGITSGSNSIEQSGLAQRLACATARIAALALAADRLGTTPDALDLDDGRVTHRGTNRSLDMVDLVAALPEDLPVDRDAPARVLPEPLPEFEPRGLRAMVEGRYTYVHDLDRPGMLHARVLRPPMMDARLADLPQDIVAGLESAGLHLIRDGSFVAVAGPQEWPVVRAAERLSNGCRWDIGDGLETGDIFQILAAREAQRFPVIDGTPKKAPLPDPLASADFDARFERPYTMHGALAPSAALAEWRDGRLEILTHSQGLYFLRGSIADSLDMAEADIVLEHVPGSGCYGHNGADDVAFEAALIARAIPDTPILLKWSRADEHGREPLGTAMAVSVQAQVDGKGGLAALWMETRGDTHRGRPRKGANRAGPARLSANSLRDTDVPRFVPEPNMNNHAGLHRNFDPIYTVPDKRLVKALVADLPLRPSALRCLGAPANVLAIESMMDELAAQAGEDPIAYRRRHLDDPRAVAVLDALEVMLRDRPMPGEGGGRGIAYAQYKNAMTRVGLAVDLEIAETGEARLTDVILVADAGRIVDPDGLRAQLEGGVIQGASWALHERVLWGPEGRETLDWDSYPVLRFDNVPRIAVHLLDHPGAPSVGAGEASPGPTVAAIANAIHAATGLRLRRMPFDADAVVAAALQA</sequence>
<dbReference type="Gene3D" id="3.90.1170.50">
    <property type="entry name" value="Aldehyde oxidase/xanthine dehydrogenase, a/b hammerhead"/>
    <property type="match status" value="1"/>
</dbReference>
<dbReference type="InterPro" id="IPR000674">
    <property type="entry name" value="Ald_Oxase/Xan_DH_a/b"/>
</dbReference>
<dbReference type="InterPro" id="IPR008274">
    <property type="entry name" value="AldOxase/xan_DH_MoCoBD1"/>
</dbReference>
<dbReference type="Pfam" id="PF20256">
    <property type="entry name" value="MoCoBD_2"/>
    <property type="match status" value="2"/>
</dbReference>
<evidence type="ECO:0000256" key="1">
    <source>
        <dbReference type="SAM" id="MobiDB-lite"/>
    </source>
</evidence>
<dbReference type="EMBL" id="JAGTUU010000003">
    <property type="protein sequence ID" value="MBS0124195.1"/>
    <property type="molecule type" value="Genomic_DNA"/>
</dbReference>
<keyword evidence="4" id="KW-1185">Reference proteome</keyword>
<evidence type="ECO:0000259" key="2">
    <source>
        <dbReference type="SMART" id="SM01008"/>
    </source>
</evidence>
<comment type="caution">
    <text evidence="3">The sequence shown here is derived from an EMBL/GenBank/DDBJ whole genome shotgun (WGS) entry which is preliminary data.</text>
</comment>
<dbReference type="Pfam" id="PF02738">
    <property type="entry name" value="MoCoBD_1"/>
    <property type="match status" value="1"/>
</dbReference>
<dbReference type="PANTHER" id="PTHR47495">
    <property type="entry name" value="ALDEHYDE DEHYDROGENASE"/>
    <property type="match status" value="1"/>
</dbReference>
<dbReference type="InterPro" id="IPR052516">
    <property type="entry name" value="N-heterocyclic_Hydroxylase"/>
</dbReference>
<evidence type="ECO:0000313" key="3">
    <source>
        <dbReference type="EMBL" id="MBS0124195.1"/>
    </source>
</evidence>
<feature type="region of interest" description="Disordered" evidence="1">
    <location>
        <begin position="54"/>
        <end position="73"/>
    </location>
</feature>
<dbReference type="SMART" id="SM01008">
    <property type="entry name" value="Ald_Xan_dh_C"/>
    <property type="match status" value="1"/>
</dbReference>
<dbReference type="AlphaFoldDB" id="A0A8J7WAW2"/>
<dbReference type="Gene3D" id="3.30.365.10">
    <property type="entry name" value="Aldehyde oxidase/xanthine dehydrogenase, molybdopterin binding domain"/>
    <property type="match status" value="4"/>
</dbReference>
<dbReference type="InterPro" id="IPR046867">
    <property type="entry name" value="AldOxase/xan_DH_MoCoBD2"/>
</dbReference>
<feature type="region of interest" description="Disordered" evidence="1">
    <location>
        <begin position="417"/>
        <end position="446"/>
    </location>
</feature>
<protein>
    <submittedName>
        <fullName evidence="3">Xanthine dehydrogenase family protein molybdopterin-binding subunit</fullName>
    </submittedName>
</protein>
<reference evidence="3" key="1">
    <citation type="submission" date="2021-04" db="EMBL/GenBank/DDBJ databases">
        <authorList>
            <person name="Yoon J."/>
        </authorList>
    </citation>
    <scope>NUCLEOTIDE SEQUENCE</scope>
    <source>
        <strain evidence="3">KMU-90</strain>
    </source>
</reference>
<dbReference type="InterPro" id="IPR037165">
    <property type="entry name" value="AldOxase/xan_DH_Mopterin-bd_sf"/>
</dbReference>
<dbReference type="RefSeq" id="WP_212536156.1">
    <property type="nucleotide sequence ID" value="NZ_JAGTUU010000003.1"/>
</dbReference>
<dbReference type="GO" id="GO:0016491">
    <property type="term" value="F:oxidoreductase activity"/>
    <property type="evidence" value="ECO:0007669"/>
    <property type="project" value="InterPro"/>
</dbReference>
<feature type="domain" description="Aldehyde oxidase/xanthine dehydrogenase a/b hammerhead" evidence="2">
    <location>
        <begin position="164"/>
        <end position="245"/>
    </location>
</feature>
<accession>A0A8J7WAW2</accession>
<evidence type="ECO:0000313" key="4">
    <source>
        <dbReference type="Proteomes" id="UP000681356"/>
    </source>
</evidence>
<dbReference type="Proteomes" id="UP000681356">
    <property type="component" value="Unassembled WGS sequence"/>
</dbReference>
<dbReference type="PANTHER" id="PTHR47495:SF1">
    <property type="entry name" value="BLL3820 PROTEIN"/>
    <property type="match status" value="1"/>
</dbReference>
<organism evidence="3 4">
    <name type="scientific">Thetidibacter halocola</name>
    <dbReference type="NCBI Taxonomy" id="2827239"/>
    <lineage>
        <taxon>Bacteria</taxon>
        <taxon>Pseudomonadati</taxon>
        <taxon>Pseudomonadota</taxon>
        <taxon>Alphaproteobacteria</taxon>
        <taxon>Rhodobacterales</taxon>
        <taxon>Roseobacteraceae</taxon>
        <taxon>Thetidibacter</taxon>
    </lineage>
</organism>
<gene>
    <name evidence="3" type="ORF">KB874_08605</name>
</gene>
<proteinExistence type="predicted"/>
<dbReference type="SUPFAM" id="SSF56003">
    <property type="entry name" value="Molybdenum cofactor-binding domain"/>
    <property type="match status" value="2"/>
</dbReference>